<dbReference type="Proteomes" id="UP000291106">
    <property type="component" value="Chromosome"/>
</dbReference>
<gene>
    <name evidence="1" type="ORF">EXU30_03420</name>
</gene>
<dbReference type="OrthoDB" id="6217368at2"/>
<sequence length="202" mass="22946">MRKRLISAALKIIPNRLQLKALEKAWHFVFANEKIEVGSHVRLNLQDFNVSWLVPVTKTEQSQGEQHPLTVSFTLEKLLECRRKSVLQTAIDDGCIHVEGDAAKAQVFKKAVKSVSQPHLDRLVSRCCSFLHIKPEPRIDLATVSVSDIECDEDIDFIRDSAISVQKKDTQQALRLMLVAQQARPSGSHINRKVKEYQAQLR</sequence>
<protein>
    <submittedName>
        <fullName evidence="1">Uncharacterized protein</fullName>
    </submittedName>
</protein>
<keyword evidence="2" id="KW-1185">Reference proteome</keyword>
<name>A0A411PE85_9GAMM</name>
<evidence type="ECO:0000313" key="1">
    <source>
        <dbReference type="EMBL" id="QBF81851.1"/>
    </source>
</evidence>
<organism evidence="1 2">
    <name type="scientific">Shewanella maritima</name>
    <dbReference type="NCBI Taxonomy" id="2520507"/>
    <lineage>
        <taxon>Bacteria</taxon>
        <taxon>Pseudomonadati</taxon>
        <taxon>Pseudomonadota</taxon>
        <taxon>Gammaproteobacteria</taxon>
        <taxon>Alteromonadales</taxon>
        <taxon>Shewanellaceae</taxon>
        <taxon>Shewanella</taxon>
    </lineage>
</organism>
<dbReference type="EMBL" id="CP036200">
    <property type="protein sequence ID" value="QBF81851.1"/>
    <property type="molecule type" value="Genomic_DNA"/>
</dbReference>
<dbReference type="KEGG" id="smai:EXU30_03420"/>
<reference evidence="1 2" key="1">
    <citation type="submission" date="2019-02" db="EMBL/GenBank/DDBJ databases">
        <title>Shewanella sp. D4-2 isolated from Dokdo Island.</title>
        <authorList>
            <person name="Baek K."/>
        </authorList>
    </citation>
    <scope>NUCLEOTIDE SEQUENCE [LARGE SCALE GENOMIC DNA]</scope>
    <source>
        <strain evidence="1 2">D4-2</strain>
    </source>
</reference>
<proteinExistence type="predicted"/>
<evidence type="ECO:0000313" key="2">
    <source>
        <dbReference type="Proteomes" id="UP000291106"/>
    </source>
</evidence>
<dbReference type="AlphaFoldDB" id="A0A411PE85"/>
<accession>A0A411PE85</accession>
<dbReference type="RefSeq" id="WP_130597825.1">
    <property type="nucleotide sequence ID" value="NZ_CP036200.1"/>
</dbReference>